<proteinExistence type="predicted"/>
<dbReference type="AlphaFoldDB" id="A0A0C2J9I7"/>
<comment type="caution">
    <text evidence="1">The sequence shown here is derived from an EMBL/GenBank/DDBJ whole genome shotgun (WGS) entry which is preliminary data.</text>
</comment>
<evidence type="ECO:0000313" key="2">
    <source>
        <dbReference type="Proteomes" id="UP000031668"/>
    </source>
</evidence>
<gene>
    <name evidence="1" type="ORF">RF11_03851</name>
</gene>
<dbReference type="EMBL" id="JWZT01003718">
    <property type="protein sequence ID" value="KII65803.1"/>
    <property type="molecule type" value="Genomic_DNA"/>
</dbReference>
<keyword evidence="2" id="KW-1185">Reference proteome</keyword>
<evidence type="ECO:0000313" key="1">
    <source>
        <dbReference type="EMBL" id="KII65803.1"/>
    </source>
</evidence>
<reference evidence="1 2" key="1">
    <citation type="journal article" date="2014" name="Genome Biol. Evol.">
        <title>The genome of the myxosporean Thelohanellus kitauei shows adaptations to nutrient acquisition within its fish host.</title>
        <authorList>
            <person name="Yang Y."/>
            <person name="Xiong J."/>
            <person name="Zhou Z."/>
            <person name="Huo F."/>
            <person name="Miao W."/>
            <person name="Ran C."/>
            <person name="Liu Y."/>
            <person name="Zhang J."/>
            <person name="Feng J."/>
            <person name="Wang M."/>
            <person name="Wang M."/>
            <person name="Wang L."/>
            <person name="Yao B."/>
        </authorList>
    </citation>
    <scope>NUCLEOTIDE SEQUENCE [LARGE SCALE GENOMIC DNA]</scope>
    <source>
        <strain evidence="1">Wuqing</strain>
    </source>
</reference>
<dbReference type="Proteomes" id="UP000031668">
    <property type="component" value="Unassembled WGS sequence"/>
</dbReference>
<sequence length="170" mass="19623">MLKYQYDEMLHFLDVEMLLPIAIRGILSDNEEVFNECQYLFKDLFMKCQSTDRKKGHCTAYTVTSLFNSHSSKIVKNCFQVITSRRKISFVKGCGSLLNAMNNAEKRLVQGNYNVIATHIRKVWKEEDEKISSDESLYDKFIELIDSTTEEEAVELAVSINAGLYNELIK</sequence>
<protein>
    <submittedName>
        <fullName evidence="1">Uncharacterized protein</fullName>
    </submittedName>
</protein>
<accession>A0A0C2J9I7</accession>
<name>A0A0C2J9I7_THEKT</name>
<organism evidence="1 2">
    <name type="scientific">Thelohanellus kitauei</name>
    <name type="common">Myxosporean</name>
    <dbReference type="NCBI Taxonomy" id="669202"/>
    <lineage>
        <taxon>Eukaryota</taxon>
        <taxon>Metazoa</taxon>
        <taxon>Cnidaria</taxon>
        <taxon>Myxozoa</taxon>
        <taxon>Myxosporea</taxon>
        <taxon>Bivalvulida</taxon>
        <taxon>Platysporina</taxon>
        <taxon>Myxobolidae</taxon>
        <taxon>Thelohanellus</taxon>
    </lineage>
</organism>